<accession>A0A8D8PYK6</accession>
<sequence>MSYGCVYWGFSVNSNEIFILQKRAIRTIFSNKSCKPVFKEKKILTYYGQVILDTCVILHKNFDKVTKHSDQHRHDTRNKNKIIISNTCKRSFLNKGVILYNNLSEELRQKPLALFQKVLKEQLLIAAPYSIQEFLQWH</sequence>
<dbReference type="EMBL" id="HBUF01046643">
    <property type="protein sequence ID" value="CAG6619972.1"/>
    <property type="molecule type" value="Transcribed_RNA"/>
</dbReference>
<dbReference type="AlphaFoldDB" id="A0A8D8PYK6"/>
<protein>
    <submittedName>
        <fullName evidence="1">Uncharacterized protein</fullName>
    </submittedName>
</protein>
<evidence type="ECO:0000313" key="1">
    <source>
        <dbReference type="EMBL" id="CAG6619972.1"/>
    </source>
</evidence>
<reference evidence="1" key="1">
    <citation type="submission" date="2021-05" db="EMBL/GenBank/DDBJ databases">
        <authorList>
            <person name="Alioto T."/>
            <person name="Alioto T."/>
            <person name="Gomez Garrido J."/>
        </authorList>
    </citation>
    <scope>NUCLEOTIDE SEQUENCE</scope>
</reference>
<proteinExistence type="predicted"/>
<name>A0A8D8PYK6_9HEMI</name>
<dbReference type="EMBL" id="HBUF01046644">
    <property type="protein sequence ID" value="CAG6619973.1"/>
    <property type="molecule type" value="Transcribed_RNA"/>
</dbReference>
<organism evidence="1">
    <name type="scientific">Cacopsylla melanoneura</name>
    <dbReference type="NCBI Taxonomy" id="428564"/>
    <lineage>
        <taxon>Eukaryota</taxon>
        <taxon>Metazoa</taxon>
        <taxon>Ecdysozoa</taxon>
        <taxon>Arthropoda</taxon>
        <taxon>Hexapoda</taxon>
        <taxon>Insecta</taxon>
        <taxon>Pterygota</taxon>
        <taxon>Neoptera</taxon>
        <taxon>Paraneoptera</taxon>
        <taxon>Hemiptera</taxon>
        <taxon>Sternorrhyncha</taxon>
        <taxon>Psylloidea</taxon>
        <taxon>Psyllidae</taxon>
        <taxon>Psyllinae</taxon>
        <taxon>Cacopsylla</taxon>
    </lineage>
</organism>